<keyword evidence="1" id="KW-0812">Transmembrane</keyword>
<reference evidence="2 3" key="1">
    <citation type="submission" date="2018-10" db="EMBL/GenBank/DDBJ databases">
        <title>The genome of Lysobacter enzymogenes OH11.</title>
        <authorList>
            <person name="Liu F."/>
            <person name="Zhao Y."/>
            <person name="Qian G."/>
            <person name="Chen Y."/>
            <person name="Xu H."/>
        </authorList>
    </citation>
    <scope>NUCLEOTIDE SEQUENCE [LARGE SCALE GENOMIC DNA]</scope>
    <source>
        <strain evidence="2 3">OH11</strain>
    </source>
</reference>
<keyword evidence="1" id="KW-1133">Transmembrane helix</keyword>
<dbReference type="EMBL" id="RCTY01000011">
    <property type="protein sequence ID" value="ROU08589.1"/>
    <property type="molecule type" value="Genomic_DNA"/>
</dbReference>
<evidence type="ECO:0000313" key="2">
    <source>
        <dbReference type="EMBL" id="ROU08589.1"/>
    </source>
</evidence>
<dbReference type="Proteomes" id="UP000275910">
    <property type="component" value="Unassembled WGS sequence"/>
</dbReference>
<keyword evidence="1" id="KW-0472">Membrane</keyword>
<evidence type="ECO:0000313" key="3">
    <source>
        <dbReference type="Proteomes" id="UP000275910"/>
    </source>
</evidence>
<evidence type="ECO:0000256" key="1">
    <source>
        <dbReference type="SAM" id="Phobius"/>
    </source>
</evidence>
<accession>A0A3N2RME4</accession>
<feature type="transmembrane region" description="Helical" evidence="1">
    <location>
        <begin position="79"/>
        <end position="100"/>
    </location>
</feature>
<comment type="caution">
    <text evidence="2">The sequence shown here is derived from an EMBL/GenBank/DDBJ whole genome shotgun (WGS) entry which is preliminary data.</text>
</comment>
<dbReference type="AlphaFoldDB" id="A0A3N2RME4"/>
<protein>
    <submittedName>
        <fullName evidence="2">Anti-sigma factor</fullName>
    </submittedName>
</protein>
<dbReference type="RefSeq" id="WP_123646157.1">
    <property type="nucleotide sequence ID" value="NZ_RCTY01000011.1"/>
</dbReference>
<organism evidence="2 3">
    <name type="scientific">Lysobacter enzymogenes</name>
    <dbReference type="NCBI Taxonomy" id="69"/>
    <lineage>
        <taxon>Bacteria</taxon>
        <taxon>Pseudomonadati</taxon>
        <taxon>Pseudomonadota</taxon>
        <taxon>Gammaproteobacteria</taxon>
        <taxon>Lysobacterales</taxon>
        <taxon>Lysobacteraceae</taxon>
        <taxon>Lysobacter</taxon>
    </lineage>
</organism>
<name>A0A3N2RME4_LYSEN</name>
<sequence length="251" mass="27100">MTHVPDEHDLHAYIDGRLEPARRTEVEAWLAHQPERLAELQAWQRDAQQLRAALAGAVPAPEPALDPARLRAGLARRRGARYAVAAAVLLSLGVGGIGGWQAREWSRPSAPALAASAPMADAIAAHRLFAARGELRADTAANDVQPWLDANFREPMRLPDLSAAGYRPVGARLLATDQGAAALVVYQHAGGDAISFYIRPPGPRHYMLPRGDRRDGGLLAQYWSRGGYNYAMVSAGDDASARVVRRALQAI</sequence>
<proteinExistence type="predicted"/>
<gene>
    <name evidence="2" type="ORF">D9T17_03685</name>
</gene>